<evidence type="ECO:0000313" key="10">
    <source>
        <dbReference type="RefSeq" id="XP_065651478.1"/>
    </source>
</evidence>
<feature type="domain" description="C2H2-type" evidence="8">
    <location>
        <begin position="718"/>
        <end position="746"/>
    </location>
</feature>
<dbReference type="PROSITE" id="PS00028">
    <property type="entry name" value="ZINC_FINGER_C2H2_1"/>
    <property type="match status" value="6"/>
</dbReference>
<dbReference type="PANTHER" id="PTHR24394:SF29">
    <property type="entry name" value="MYONEURIN"/>
    <property type="match status" value="1"/>
</dbReference>
<feature type="domain" description="C2H2-type" evidence="8">
    <location>
        <begin position="592"/>
        <end position="619"/>
    </location>
</feature>
<feature type="domain" description="C2H2-type" evidence="8">
    <location>
        <begin position="620"/>
        <end position="647"/>
    </location>
</feature>
<feature type="domain" description="C2H2-type" evidence="8">
    <location>
        <begin position="193"/>
        <end position="220"/>
    </location>
</feature>
<evidence type="ECO:0000313" key="9">
    <source>
        <dbReference type="Proteomes" id="UP001652625"/>
    </source>
</evidence>
<reference evidence="10" key="1">
    <citation type="submission" date="2025-08" db="UniProtKB">
        <authorList>
            <consortium name="RefSeq"/>
        </authorList>
    </citation>
    <scope>IDENTIFICATION</scope>
</reference>
<evidence type="ECO:0000256" key="7">
    <source>
        <dbReference type="PROSITE-ProRule" id="PRU00042"/>
    </source>
</evidence>
<dbReference type="SMART" id="SM00355">
    <property type="entry name" value="ZnF_C2H2"/>
    <property type="match status" value="7"/>
</dbReference>
<name>A0ABM4BQR0_HYDVU</name>
<feature type="domain" description="C2H2-type" evidence="8">
    <location>
        <begin position="367"/>
        <end position="394"/>
    </location>
</feature>
<dbReference type="GeneID" id="100210390"/>
<keyword evidence="5" id="KW-0862">Zinc</keyword>
<gene>
    <name evidence="10" type="primary">LOC100210390</name>
</gene>
<dbReference type="InterPro" id="IPR036236">
    <property type="entry name" value="Znf_C2H2_sf"/>
</dbReference>
<dbReference type="PROSITE" id="PS50157">
    <property type="entry name" value="ZINC_FINGER_C2H2_2"/>
    <property type="match status" value="6"/>
</dbReference>
<evidence type="ECO:0000256" key="6">
    <source>
        <dbReference type="ARBA" id="ARBA00023242"/>
    </source>
</evidence>
<keyword evidence="6" id="KW-0539">Nucleus</keyword>
<evidence type="ECO:0000256" key="4">
    <source>
        <dbReference type="ARBA" id="ARBA00022771"/>
    </source>
</evidence>
<dbReference type="Gene3D" id="3.30.160.60">
    <property type="entry name" value="Classic Zinc Finger"/>
    <property type="match status" value="4"/>
</dbReference>
<keyword evidence="2" id="KW-0479">Metal-binding</keyword>
<sequence>MAAGCRSDLTVHNFSLKAQQVLEQCTSKFYGNYYKIVWEDSWVPAGVLSLVPDLIERYHKNIENKKESLLHASNQEESKNSMLNEQSCNCYVKCSFCNEMIADNLLQYHEKDHLTFSNCSNTSLHEAPLNVLVVTVANQYHVMMNEHCSNSLSTPDLVPPLMKKFNSITREDYDNQFESKLINSQDKQRVPQYDCSTCHRKFFSKELFSKHIELHAESLKLKSLRSTNRKDLRNKLLIGDGLLCLNNVVKKTTLSSVESIETKGLCQNDVLENNNLVFQKKRRVCDDIPPIALQAAKRYIKTVMLRKKQEQYLSGRDDFFSSDEQAAPITSVVNGRQAYGCKVCKKVFYNKFHHREHYNVHSGEMPYNCEFCSKRFRQRSGWNRHIKLHHKYKVFSGPIPNPVVCATKNTSLLEYQRENICEENYESPNTHVEANNQTEPFVLDKEETSTELLVNPLTRNVLCDFNKNNTVSFTKPDFDYCGGAGCIGCTNCIKSYIEKYSSGKWTGIKLTVNNDKSNDKHKISNNLKQSMSLMTSGYRLNTSECEKDLKLESAEIKNSFNSLSGKFLSHETSPSKIQKKGRKFRSGREKRFECGICFRRFLAKSHLNDHKMIHTGEFPYKCKFCNRPFRHKSGMNSHHKRHIEKGIFNRPIRSSDKDLSNCLQVENSENDLETIKQKSKQKRKTRVPKQVKQADEETNSFISTADESVLQINKDQRFSCNFCSRIFPIRTAYLKHMNNSHKNTALFSSQLNILNETTNKNIQDKIADASANCFYSTLDIKQELDADA</sequence>
<evidence type="ECO:0000256" key="2">
    <source>
        <dbReference type="ARBA" id="ARBA00022723"/>
    </source>
</evidence>
<organism evidence="9 10">
    <name type="scientific">Hydra vulgaris</name>
    <name type="common">Hydra</name>
    <name type="synonym">Hydra attenuata</name>
    <dbReference type="NCBI Taxonomy" id="6087"/>
    <lineage>
        <taxon>Eukaryota</taxon>
        <taxon>Metazoa</taxon>
        <taxon>Cnidaria</taxon>
        <taxon>Hydrozoa</taxon>
        <taxon>Hydroidolina</taxon>
        <taxon>Anthoathecata</taxon>
        <taxon>Aplanulata</taxon>
        <taxon>Hydridae</taxon>
        <taxon>Hydra</taxon>
    </lineage>
</organism>
<keyword evidence="3" id="KW-0677">Repeat</keyword>
<proteinExistence type="predicted"/>
<evidence type="ECO:0000259" key="8">
    <source>
        <dbReference type="PROSITE" id="PS50157"/>
    </source>
</evidence>
<feature type="domain" description="C2H2-type" evidence="8">
    <location>
        <begin position="339"/>
        <end position="366"/>
    </location>
</feature>
<dbReference type="PANTHER" id="PTHR24394">
    <property type="entry name" value="ZINC FINGER PROTEIN"/>
    <property type="match status" value="1"/>
</dbReference>
<dbReference type="InterPro" id="IPR013087">
    <property type="entry name" value="Znf_C2H2_type"/>
</dbReference>
<keyword evidence="9" id="KW-1185">Reference proteome</keyword>
<dbReference type="Proteomes" id="UP001652625">
    <property type="component" value="Chromosome 04"/>
</dbReference>
<evidence type="ECO:0000256" key="1">
    <source>
        <dbReference type="ARBA" id="ARBA00004123"/>
    </source>
</evidence>
<protein>
    <submittedName>
        <fullName evidence="10">Zinc finger protein 502 isoform X3</fullName>
    </submittedName>
</protein>
<evidence type="ECO:0000256" key="3">
    <source>
        <dbReference type="ARBA" id="ARBA00022737"/>
    </source>
</evidence>
<comment type="subcellular location">
    <subcellularLocation>
        <location evidence="1">Nucleus</location>
    </subcellularLocation>
</comment>
<evidence type="ECO:0000256" key="5">
    <source>
        <dbReference type="ARBA" id="ARBA00022833"/>
    </source>
</evidence>
<dbReference type="SUPFAM" id="SSF57667">
    <property type="entry name" value="beta-beta-alpha zinc fingers"/>
    <property type="match status" value="3"/>
</dbReference>
<dbReference type="Pfam" id="PF13894">
    <property type="entry name" value="zf-C2H2_4"/>
    <property type="match status" value="1"/>
</dbReference>
<keyword evidence="4 7" id="KW-0863">Zinc-finger</keyword>
<dbReference type="RefSeq" id="XP_065651478.1">
    <property type="nucleotide sequence ID" value="XM_065795406.1"/>
</dbReference>
<accession>A0ABM4BQR0</accession>